<proteinExistence type="inferred from homology"/>
<evidence type="ECO:0000256" key="5">
    <source>
        <dbReference type="SAM" id="SignalP"/>
    </source>
</evidence>
<dbReference type="PANTHER" id="PTHR40980:SF5">
    <property type="entry name" value="TONB-DEPENDENT RECEPTOR"/>
    <property type="match status" value="1"/>
</dbReference>
<dbReference type="RefSeq" id="WP_407348999.1">
    <property type="nucleotide sequence ID" value="NZ_CP136864.1"/>
</dbReference>
<evidence type="ECO:0000313" key="9">
    <source>
        <dbReference type="Proteomes" id="UP001626537"/>
    </source>
</evidence>
<evidence type="ECO:0000256" key="2">
    <source>
        <dbReference type="ARBA" id="ARBA00023136"/>
    </source>
</evidence>
<keyword evidence="2 4" id="KW-0472">Membrane</keyword>
<dbReference type="Pfam" id="PF07715">
    <property type="entry name" value="Plug"/>
    <property type="match status" value="1"/>
</dbReference>
<dbReference type="PANTHER" id="PTHR40980">
    <property type="entry name" value="PLUG DOMAIN-CONTAINING PROTEIN"/>
    <property type="match status" value="1"/>
</dbReference>
<feature type="domain" description="TonB-dependent receptor-like beta-barrel" evidence="6">
    <location>
        <begin position="391"/>
        <end position="858"/>
    </location>
</feature>
<keyword evidence="4" id="KW-0798">TonB box</keyword>
<dbReference type="InterPro" id="IPR037066">
    <property type="entry name" value="Plug_dom_sf"/>
</dbReference>
<evidence type="ECO:0000256" key="1">
    <source>
        <dbReference type="ARBA" id="ARBA00004442"/>
    </source>
</evidence>
<organism evidence="8 9">
    <name type="scientific">Congregibacter variabilis</name>
    <dbReference type="NCBI Taxonomy" id="3081200"/>
    <lineage>
        <taxon>Bacteria</taxon>
        <taxon>Pseudomonadati</taxon>
        <taxon>Pseudomonadota</taxon>
        <taxon>Gammaproteobacteria</taxon>
        <taxon>Cellvibrionales</taxon>
        <taxon>Halieaceae</taxon>
        <taxon>Congregibacter</taxon>
    </lineage>
</organism>
<dbReference type="Proteomes" id="UP001626537">
    <property type="component" value="Chromosome"/>
</dbReference>
<comment type="similarity">
    <text evidence="4">Belongs to the TonB-dependent receptor family.</text>
</comment>
<dbReference type="EMBL" id="CP136864">
    <property type="protein sequence ID" value="WOJ94363.1"/>
    <property type="molecule type" value="Genomic_DNA"/>
</dbReference>
<dbReference type="Gene3D" id="2.40.170.20">
    <property type="entry name" value="TonB-dependent receptor, beta-barrel domain"/>
    <property type="match status" value="1"/>
</dbReference>
<evidence type="ECO:0000256" key="4">
    <source>
        <dbReference type="RuleBase" id="RU003357"/>
    </source>
</evidence>
<protein>
    <submittedName>
        <fullName evidence="8">TonB-dependent receptor</fullName>
    </submittedName>
</protein>
<sequence length="890" mass="99902">MMKRNTLALAVSLASVPWASQVLAQQGGISAPALEIEEVFVLGEFVPDEKRDTSEISNVLDVEDLSKLGETNVGISLSRVTGLSLVGGKYVYVRGLGERYSSTLLNGTRISSPVPFQKTVPLDIIPNKIVESLLVQKTYSANYPGDFSGGVIDIRTKSTPLEDFANIKLSVGGNSETTAGDGIYYKGGDTDNWGWDDGTRDIPLNIAQLSSEEFEAVEDPQRRGLGASFFNNWDIYEKSLKPNFTGEVELGKRIDVGEESAVGFIGSFRYSNQWLNRFTDFRRYEFTGVDGGSRQTVAYDQMTSRQVIGFNGFATLGYEIDVNNAINLTYTLMRQTEDETQQNKGLSSEDDVTDGTFAQSIRLQWTDNEIETWQLSGEHYLSSLNDAEFTWRLVDGAAFRDSPDTRTYTYAENRDGLLEVVTPNRQAAGDLREVFQAPERNYARLDDSLSDYGFDFSLPFYIGDMDVVISGGAGYYERTRESEDRLFRFDLTTDTPDYVSIMFPQQLFSQDNFAKNWVTVRDFTAGAANAAGIFPFADSGEEVTSYYGSFDAQLNDRLRLQGGVRFEDVTLNADAWGGNTEQGTINAVEQQYDDVLPSLSLTYEFIENMQIRLAWSDTVNRPSLLEITGTTIRNPQNFQLYRGNVFLEPAELSNYDFRWEWYFGNTDSMSFGAFYKDFTNPIEQGKVQAQNDIFTWFNAEEAYLQGLEYDFRKELRIGEWFGVESEGWDENWLDLFTLSANASYIESEVTLLGPDETAADVPITGGRNIAQLNANERPLTGQSDVLGNILLSYDDPDRGVIASIAYNYTGERIALVGSLNDPDVLQEARGRVDVLFRWTWDEFDMVGSGLELEFKAANLFDEPIEWTQGGQVYERYNLGITYSAGVRLNL</sequence>
<keyword evidence="9" id="KW-1185">Reference proteome</keyword>
<evidence type="ECO:0000259" key="6">
    <source>
        <dbReference type="Pfam" id="PF00593"/>
    </source>
</evidence>
<dbReference type="InterPro" id="IPR036942">
    <property type="entry name" value="Beta-barrel_TonB_sf"/>
</dbReference>
<dbReference type="InterPro" id="IPR000531">
    <property type="entry name" value="Beta-barrel_TonB"/>
</dbReference>
<dbReference type="SUPFAM" id="SSF56935">
    <property type="entry name" value="Porins"/>
    <property type="match status" value="1"/>
</dbReference>
<feature type="signal peptide" evidence="5">
    <location>
        <begin position="1"/>
        <end position="24"/>
    </location>
</feature>
<reference evidence="8 9" key="1">
    <citation type="submission" date="2023-10" db="EMBL/GenBank/DDBJ databases">
        <title>Two novel species belonging to the OM43/NOR5 clade.</title>
        <authorList>
            <person name="Park M."/>
        </authorList>
    </citation>
    <scope>NUCLEOTIDE SEQUENCE [LARGE SCALE GENOMIC DNA]</scope>
    <source>
        <strain evidence="8 9">IMCC43200</strain>
    </source>
</reference>
<accession>A0ABZ0I4B2</accession>
<evidence type="ECO:0000259" key="7">
    <source>
        <dbReference type="Pfam" id="PF07715"/>
    </source>
</evidence>
<dbReference type="Pfam" id="PF00593">
    <property type="entry name" value="TonB_dep_Rec_b-barrel"/>
    <property type="match status" value="1"/>
</dbReference>
<keyword evidence="8" id="KW-0675">Receptor</keyword>
<gene>
    <name evidence="8" type="ORF">R0135_04175</name>
</gene>
<name>A0ABZ0I4B2_9GAMM</name>
<comment type="subcellular location">
    <subcellularLocation>
        <location evidence="1 4">Cell outer membrane</location>
    </subcellularLocation>
</comment>
<keyword evidence="3" id="KW-0998">Cell outer membrane</keyword>
<keyword evidence="5" id="KW-0732">Signal</keyword>
<dbReference type="InterPro" id="IPR012910">
    <property type="entry name" value="Plug_dom"/>
</dbReference>
<evidence type="ECO:0000313" key="8">
    <source>
        <dbReference type="EMBL" id="WOJ94363.1"/>
    </source>
</evidence>
<feature type="chain" id="PRO_5046881533" evidence="5">
    <location>
        <begin position="25"/>
        <end position="890"/>
    </location>
</feature>
<dbReference type="Gene3D" id="2.170.130.10">
    <property type="entry name" value="TonB-dependent receptor, plug domain"/>
    <property type="match status" value="1"/>
</dbReference>
<feature type="domain" description="TonB-dependent receptor plug" evidence="7">
    <location>
        <begin position="50"/>
        <end position="151"/>
    </location>
</feature>
<evidence type="ECO:0000256" key="3">
    <source>
        <dbReference type="ARBA" id="ARBA00023237"/>
    </source>
</evidence>